<dbReference type="InterPro" id="IPR051799">
    <property type="entry name" value="NADH_flavin_oxidoreductase"/>
</dbReference>
<reference evidence="6" key="1">
    <citation type="journal article" date="2023" name="Mol. Phylogenet. Evol.">
        <title>Genome-scale phylogeny and comparative genomics of the fungal order Sordariales.</title>
        <authorList>
            <person name="Hensen N."/>
            <person name="Bonometti L."/>
            <person name="Westerberg I."/>
            <person name="Brannstrom I.O."/>
            <person name="Guillou S."/>
            <person name="Cros-Aarteil S."/>
            <person name="Calhoun S."/>
            <person name="Haridas S."/>
            <person name="Kuo A."/>
            <person name="Mondo S."/>
            <person name="Pangilinan J."/>
            <person name="Riley R."/>
            <person name="LaButti K."/>
            <person name="Andreopoulos B."/>
            <person name="Lipzen A."/>
            <person name="Chen C."/>
            <person name="Yan M."/>
            <person name="Daum C."/>
            <person name="Ng V."/>
            <person name="Clum A."/>
            <person name="Steindorff A."/>
            <person name="Ohm R.A."/>
            <person name="Martin F."/>
            <person name="Silar P."/>
            <person name="Natvig D.O."/>
            <person name="Lalanne C."/>
            <person name="Gautier V."/>
            <person name="Ament-Velasquez S.L."/>
            <person name="Kruys A."/>
            <person name="Hutchinson M.I."/>
            <person name="Powell A.J."/>
            <person name="Barry K."/>
            <person name="Miller A.N."/>
            <person name="Grigoriev I.V."/>
            <person name="Debuchy R."/>
            <person name="Gladieux P."/>
            <person name="Hiltunen Thoren M."/>
            <person name="Johannesson H."/>
        </authorList>
    </citation>
    <scope>NUCLEOTIDE SEQUENCE</scope>
    <source>
        <strain evidence="6">CBS 314.62</strain>
    </source>
</reference>
<feature type="domain" description="NADH:flavin oxidoreductase/NADH oxidase N-terminal" evidence="5">
    <location>
        <begin position="111"/>
        <end position="363"/>
    </location>
</feature>
<evidence type="ECO:0000256" key="4">
    <source>
        <dbReference type="ARBA" id="ARBA00023002"/>
    </source>
</evidence>
<dbReference type="PANTHER" id="PTHR43656:SF5">
    <property type="entry name" value="NADH:FLAVIN OXIDOREDUCTASE_NADH OXIDASE N-TERMINAL DOMAIN-CONTAINING PROTEIN"/>
    <property type="match status" value="1"/>
</dbReference>
<evidence type="ECO:0000259" key="5">
    <source>
        <dbReference type="Pfam" id="PF00724"/>
    </source>
</evidence>
<evidence type="ECO:0000256" key="1">
    <source>
        <dbReference type="ARBA" id="ARBA00005979"/>
    </source>
</evidence>
<dbReference type="Pfam" id="PF00724">
    <property type="entry name" value="Oxidored_FMN"/>
    <property type="match status" value="1"/>
</dbReference>
<keyword evidence="4" id="KW-0560">Oxidoreductase</keyword>
<dbReference type="AlphaFoldDB" id="A0AAE1CCY2"/>
<accession>A0AAE1CCY2</accession>
<comment type="caution">
    <text evidence="6">The sequence shown here is derived from an EMBL/GenBank/DDBJ whole genome shotgun (WGS) entry which is preliminary data.</text>
</comment>
<keyword evidence="3" id="KW-0288">FMN</keyword>
<dbReference type="GO" id="GO:0010181">
    <property type="term" value="F:FMN binding"/>
    <property type="evidence" value="ECO:0007669"/>
    <property type="project" value="InterPro"/>
</dbReference>
<dbReference type="PANTHER" id="PTHR43656">
    <property type="entry name" value="BINDING OXIDOREDUCTASE, PUTATIVE (AFU_ORTHOLOGUE AFUA_2G08260)-RELATED"/>
    <property type="match status" value="1"/>
</dbReference>
<dbReference type="Proteomes" id="UP001270362">
    <property type="component" value="Unassembled WGS sequence"/>
</dbReference>
<dbReference type="GO" id="GO:0016491">
    <property type="term" value="F:oxidoreductase activity"/>
    <property type="evidence" value="ECO:0007669"/>
    <property type="project" value="UniProtKB-KW"/>
</dbReference>
<dbReference type="SUPFAM" id="SSF51395">
    <property type="entry name" value="FMN-linked oxidoreductases"/>
    <property type="match status" value="1"/>
</dbReference>
<evidence type="ECO:0000313" key="7">
    <source>
        <dbReference type="Proteomes" id="UP001270362"/>
    </source>
</evidence>
<evidence type="ECO:0000256" key="3">
    <source>
        <dbReference type="ARBA" id="ARBA00022643"/>
    </source>
</evidence>
<proteinExistence type="inferred from homology"/>
<keyword evidence="2" id="KW-0285">Flavoprotein</keyword>
<dbReference type="InterPro" id="IPR001155">
    <property type="entry name" value="OxRdtase_FMN_N"/>
</dbReference>
<comment type="similarity">
    <text evidence="1">Belongs to the NADH:flavin oxidoreductase/NADH oxidase family.</text>
</comment>
<name>A0AAE1CCY2_9PEZI</name>
<evidence type="ECO:0000256" key="2">
    <source>
        <dbReference type="ARBA" id="ARBA00022630"/>
    </source>
</evidence>
<reference evidence="6" key="2">
    <citation type="submission" date="2023-06" db="EMBL/GenBank/DDBJ databases">
        <authorList>
            <consortium name="Lawrence Berkeley National Laboratory"/>
            <person name="Haridas S."/>
            <person name="Hensen N."/>
            <person name="Bonometti L."/>
            <person name="Westerberg I."/>
            <person name="Brannstrom I.O."/>
            <person name="Guillou S."/>
            <person name="Cros-Aarteil S."/>
            <person name="Calhoun S."/>
            <person name="Kuo A."/>
            <person name="Mondo S."/>
            <person name="Pangilinan J."/>
            <person name="Riley R."/>
            <person name="Labutti K."/>
            <person name="Andreopoulos B."/>
            <person name="Lipzen A."/>
            <person name="Chen C."/>
            <person name="Yanf M."/>
            <person name="Daum C."/>
            <person name="Ng V."/>
            <person name="Clum A."/>
            <person name="Steindorff A."/>
            <person name="Ohm R."/>
            <person name="Martin F."/>
            <person name="Silar P."/>
            <person name="Natvig D."/>
            <person name="Lalanne C."/>
            <person name="Gautier V."/>
            <person name="Ament-Velasquez S.L."/>
            <person name="Kruys A."/>
            <person name="Hutchinson M.I."/>
            <person name="Powell A.J."/>
            <person name="Barry K."/>
            <person name="Miller A.N."/>
            <person name="Grigoriev I.V."/>
            <person name="Debuchy R."/>
            <person name="Gladieux P."/>
            <person name="Thoren M.H."/>
            <person name="Johannesson H."/>
        </authorList>
    </citation>
    <scope>NUCLEOTIDE SEQUENCE</scope>
    <source>
        <strain evidence="6">CBS 314.62</strain>
    </source>
</reference>
<dbReference type="InterPro" id="IPR013785">
    <property type="entry name" value="Aldolase_TIM"/>
</dbReference>
<sequence length="433" mass="46378">MTTRYPSRAGLDPSPLGAPLPLLFSGRVAKNRFLKAAMTEKLASWSDTCKPARGIPGDDLVTLYRTWGAGEFGITVTGNILIDHDHIEDKGNMIIPLTAPFTGSPPSPLLSGFQRLAQAGKAHGSLLLGQLNHPGRQCLSSIQPHPISASDVQLHLTMFGSGFGRPRAASAADIRHITASFVHAAVFLDRAGFDGVQLHAAHGYLLAQFLSPTTNRRDDAYGGPALADRARIITEIADGIRGQTRRDFVLGIKVNSVEFQEGGLSSDEAAELCVLLETHGFDLVELSGGTYEDMGLRHRRASTRKREAFFLEFAERIVPRLTRTRAYITGGLRSAGAMVDALGAVDGVGLGRPACSEPDLPRGILGGGAGGCVRPLVDDDDFGVTASLGALQMQRMAKGMAPLDPSDREAVERFLEAKRVWLEEFQSDGGVML</sequence>
<dbReference type="EMBL" id="JAULSO010000002">
    <property type="protein sequence ID" value="KAK3689041.1"/>
    <property type="molecule type" value="Genomic_DNA"/>
</dbReference>
<dbReference type="Gene3D" id="3.20.20.70">
    <property type="entry name" value="Aldolase class I"/>
    <property type="match status" value="1"/>
</dbReference>
<organism evidence="6 7">
    <name type="scientific">Podospora appendiculata</name>
    <dbReference type="NCBI Taxonomy" id="314037"/>
    <lineage>
        <taxon>Eukaryota</taxon>
        <taxon>Fungi</taxon>
        <taxon>Dikarya</taxon>
        <taxon>Ascomycota</taxon>
        <taxon>Pezizomycotina</taxon>
        <taxon>Sordariomycetes</taxon>
        <taxon>Sordariomycetidae</taxon>
        <taxon>Sordariales</taxon>
        <taxon>Podosporaceae</taxon>
        <taxon>Podospora</taxon>
    </lineage>
</organism>
<evidence type="ECO:0000313" key="6">
    <source>
        <dbReference type="EMBL" id="KAK3689041.1"/>
    </source>
</evidence>
<dbReference type="CDD" id="cd04733">
    <property type="entry name" value="OYE_like_2_FMN"/>
    <property type="match status" value="1"/>
</dbReference>
<gene>
    <name evidence="6" type="ORF">B0T22DRAFT_528179</name>
</gene>
<protein>
    <submittedName>
        <fullName evidence="6">NADH oxidase</fullName>
    </submittedName>
</protein>
<keyword evidence="7" id="KW-1185">Reference proteome</keyword>